<evidence type="ECO:0000313" key="2">
    <source>
        <dbReference type="EMBL" id="KAF6732266.1"/>
    </source>
</evidence>
<proteinExistence type="predicted"/>
<protein>
    <submittedName>
        <fullName evidence="2">Uncharacterized protein</fullName>
    </submittedName>
</protein>
<gene>
    <name evidence="2" type="ORF">FQA47_005310</name>
</gene>
<organism evidence="2 3">
    <name type="scientific">Oryzias melastigma</name>
    <name type="common">Marine medaka</name>
    <dbReference type="NCBI Taxonomy" id="30732"/>
    <lineage>
        <taxon>Eukaryota</taxon>
        <taxon>Metazoa</taxon>
        <taxon>Chordata</taxon>
        <taxon>Craniata</taxon>
        <taxon>Vertebrata</taxon>
        <taxon>Euteleostomi</taxon>
        <taxon>Actinopterygii</taxon>
        <taxon>Neopterygii</taxon>
        <taxon>Teleostei</taxon>
        <taxon>Neoteleostei</taxon>
        <taxon>Acanthomorphata</taxon>
        <taxon>Ovalentaria</taxon>
        <taxon>Atherinomorphae</taxon>
        <taxon>Beloniformes</taxon>
        <taxon>Adrianichthyidae</taxon>
        <taxon>Oryziinae</taxon>
        <taxon>Oryzias</taxon>
    </lineage>
</organism>
<evidence type="ECO:0000256" key="1">
    <source>
        <dbReference type="SAM" id="MobiDB-lite"/>
    </source>
</evidence>
<evidence type="ECO:0000313" key="3">
    <source>
        <dbReference type="Proteomes" id="UP000646548"/>
    </source>
</evidence>
<reference evidence="2" key="1">
    <citation type="journal article" name="BMC Genomics">
        <title>Long-read sequencing and de novo genome assembly of marine medaka (Oryzias melastigma).</title>
        <authorList>
            <person name="Liang P."/>
            <person name="Saqib H.S.A."/>
            <person name="Ni X."/>
            <person name="Shen Y."/>
        </authorList>
    </citation>
    <scope>NUCLEOTIDE SEQUENCE</scope>
    <source>
        <strain evidence="2">Bigg-433</strain>
    </source>
</reference>
<dbReference type="AlphaFoldDB" id="A0A834CT89"/>
<name>A0A834CT89_ORYME</name>
<comment type="caution">
    <text evidence="2">The sequence shown here is derived from an EMBL/GenBank/DDBJ whole genome shotgun (WGS) entry which is preliminary data.</text>
</comment>
<accession>A0A834CT89</accession>
<feature type="region of interest" description="Disordered" evidence="1">
    <location>
        <begin position="1"/>
        <end position="59"/>
    </location>
</feature>
<dbReference type="Proteomes" id="UP000646548">
    <property type="component" value="Unassembled WGS sequence"/>
</dbReference>
<feature type="compositionally biased region" description="Basic and acidic residues" evidence="1">
    <location>
        <begin position="20"/>
        <end position="44"/>
    </location>
</feature>
<dbReference type="EMBL" id="WKFB01000195">
    <property type="protein sequence ID" value="KAF6732266.1"/>
    <property type="molecule type" value="Genomic_DNA"/>
</dbReference>
<sequence length="79" mass="8295">MCVCAPRRTESARAAQSGRTAEEKSPAADRAAECRRPEGTEQRRSAPGRSGGADGAAAVVKSETELLQQAHTSSLLRSL</sequence>